<gene>
    <name evidence="16" type="primary">MPK3</name>
    <name evidence="16" type="ORF">SDJN03_00543</name>
</gene>
<dbReference type="Proteomes" id="UP000685013">
    <property type="component" value="Chromosome 1"/>
</dbReference>
<comment type="catalytic activity">
    <reaction evidence="10">
        <text>L-seryl-[protein] + ATP = O-phospho-L-seryl-[protein] + ADP + H(+)</text>
        <dbReference type="Rhea" id="RHEA:17989"/>
        <dbReference type="Rhea" id="RHEA-COMP:9863"/>
        <dbReference type="Rhea" id="RHEA-COMP:11604"/>
        <dbReference type="ChEBI" id="CHEBI:15378"/>
        <dbReference type="ChEBI" id="CHEBI:29999"/>
        <dbReference type="ChEBI" id="CHEBI:30616"/>
        <dbReference type="ChEBI" id="CHEBI:83421"/>
        <dbReference type="ChEBI" id="CHEBI:456216"/>
        <dbReference type="EC" id="2.7.11.24"/>
    </reaction>
</comment>
<keyword evidence="3 12" id="KW-0723">Serine/threonine-protein kinase</keyword>
<evidence type="ECO:0000256" key="3">
    <source>
        <dbReference type="ARBA" id="ARBA00022527"/>
    </source>
</evidence>
<dbReference type="InterPro" id="IPR008271">
    <property type="entry name" value="Ser/Thr_kinase_AS"/>
</dbReference>
<dbReference type="EC" id="2.7.11.24" evidence="2 13"/>
<comment type="caution">
    <text evidence="16">The sequence shown here is derived from an EMBL/GenBank/DDBJ whole genome shotgun (WGS) entry which is preliminary data.</text>
</comment>
<keyword evidence="14" id="KW-0732">Signal</keyword>
<keyword evidence="4" id="KW-0597">Phosphoprotein</keyword>
<feature type="non-terminal residue" evidence="16">
    <location>
        <position position="1"/>
    </location>
</feature>
<evidence type="ECO:0000256" key="14">
    <source>
        <dbReference type="SAM" id="SignalP"/>
    </source>
</evidence>
<dbReference type="InterPro" id="IPR050117">
    <property type="entry name" value="MAPK"/>
</dbReference>
<keyword evidence="6 11" id="KW-0547">Nucleotide-binding</keyword>
<dbReference type="SMART" id="SM00220">
    <property type="entry name" value="S_TKc"/>
    <property type="match status" value="1"/>
</dbReference>
<comment type="similarity">
    <text evidence="13">Belongs to the protein kinase superfamily. Ser/Thr protein kinase family. MAP kinase subfamily.</text>
</comment>
<feature type="chain" id="PRO_5043731055" description="Mitogen-activated protein kinase" evidence="14">
    <location>
        <begin position="23"/>
        <end position="489"/>
    </location>
</feature>
<accession>A0AAV6P529</accession>
<dbReference type="PROSITE" id="PS50011">
    <property type="entry name" value="PROTEIN_KINASE_DOM"/>
    <property type="match status" value="1"/>
</dbReference>
<comment type="cofactor">
    <cofactor evidence="13">
        <name>Mg(2+)</name>
        <dbReference type="ChEBI" id="CHEBI:18420"/>
    </cofactor>
</comment>
<evidence type="ECO:0000256" key="5">
    <source>
        <dbReference type="ARBA" id="ARBA00022679"/>
    </source>
</evidence>
<keyword evidence="7 13" id="KW-0418">Kinase</keyword>
<evidence type="ECO:0000256" key="11">
    <source>
        <dbReference type="PROSITE-ProRule" id="PRU10141"/>
    </source>
</evidence>
<keyword evidence="17" id="KW-1185">Reference proteome</keyword>
<keyword evidence="13" id="KW-0460">Magnesium</keyword>
<proteinExistence type="inferred from homology"/>
<dbReference type="EMBL" id="JAGKQH010000001">
    <property type="protein sequence ID" value="KAG6607201.1"/>
    <property type="molecule type" value="Genomic_DNA"/>
</dbReference>
<evidence type="ECO:0000256" key="12">
    <source>
        <dbReference type="RuleBase" id="RU000304"/>
    </source>
</evidence>
<feature type="signal peptide" evidence="14">
    <location>
        <begin position="1"/>
        <end position="22"/>
    </location>
</feature>
<dbReference type="InterPro" id="IPR000719">
    <property type="entry name" value="Prot_kinase_dom"/>
</dbReference>
<evidence type="ECO:0000256" key="4">
    <source>
        <dbReference type="ARBA" id="ARBA00022553"/>
    </source>
</evidence>
<evidence type="ECO:0000313" key="16">
    <source>
        <dbReference type="EMBL" id="KAG6607201.1"/>
    </source>
</evidence>
<dbReference type="InterPro" id="IPR003527">
    <property type="entry name" value="MAP_kinase_CS"/>
</dbReference>
<dbReference type="CDD" id="cd07858">
    <property type="entry name" value="STKc_TEY_MAPK"/>
    <property type="match status" value="1"/>
</dbReference>
<evidence type="ECO:0000256" key="9">
    <source>
        <dbReference type="ARBA" id="ARBA00047592"/>
    </source>
</evidence>
<dbReference type="InterPro" id="IPR017441">
    <property type="entry name" value="Protein_kinase_ATP_BS"/>
</dbReference>
<evidence type="ECO:0000259" key="15">
    <source>
        <dbReference type="PROSITE" id="PS50011"/>
    </source>
</evidence>
<organism evidence="16 17">
    <name type="scientific">Cucurbita argyrosperma subsp. sororia</name>
    <dbReference type="NCBI Taxonomy" id="37648"/>
    <lineage>
        <taxon>Eukaryota</taxon>
        <taxon>Viridiplantae</taxon>
        <taxon>Streptophyta</taxon>
        <taxon>Embryophyta</taxon>
        <taxon>Tracheophyta</taxon>
        <taxon>Spermatophyta</taxon>
        <taxon>Magnoliopsida</taxon>
        <taxon>eudicotyledons</taxon>
        <taxon>Gunneridae</taxon>
        <taxon>Pentapetalae</taxon>
        <taxon>rosids</taxon>
        <taxon>fabids</taxon>
        <taxon>Cucurbitales</taxon>
        <taxon>Cucurbitaceae</taxon>
        <taxon>Cucurbiteae</taxon>
        <taxon>Cucurbita</taxon>
    </lineage>
</organism>
<feature type="domain" description="Protein kinase" evidence="15">
    <location>
        <begin position="158"/>
        <end position="443"/>
    </location>
</feature>
<dbReference type="AlphaFoldDB" id="A0AAV6P529"/>
<dbReference type="FunFam" id="3.30.200.20:FF:000046">
    <property type="entry name" value="Mitogen-activated protein kinase"/>
    <property type="match status" value="1"/>
</dbReference>
<evidence type="ECO:0000313" key="17">
    <source>
        <dbReference type="Proteomes" id="UP000685013"/>
    </source>
</evidence>
<dbReference type="PANTHER" id="PTHR24055">
    <property type="entry name" value="MITOGEN-ACTIVATED PROTEIN KINASE"/>
    <property type="match status" value="1"/>
</dbReference>
<dbReference type="PROSITE" id="PS00108">
    <property type="entry name" value="PROTEIN_KINASE_ST"/>
    <property type="match status" value="1"/>
</dbReference>
<evidence type="ECO:0000256" key="6">
    <source>
        <dbReference type="ARBA" id="ARBA00022741"/>
    </source>
</evidence>
<dbReference type="Pfam" id="PF00069">
    <property type="entry name" value="Pkinase"/>
    <property type="match status" value="1"/>
</dbReference>
<reference evidence="16 17" key="1">
    <citation type="journal article" date="2021" name="Hortic Res">
        <title>The domestication of Cucurbita argyrosperma as revealed by the genome of its wild relative.</title>
        <authorList>
            <person name="Barrera-Redondo J."/>
            <person name="Sanchez-de la Vega G."/>
            <person name="Aguirre-Liguori J.A."/>
            <person name="Castellanos-Morales G."/>
            <person name="Gutierrez-Guerrero Y.T."/>
            <person name="Aguirre-Dugua X."/>
            <person name="Aguirre-Planter E."/>
            <person name="Tenaillon M.I."/>
            <person name="Lira-Saade R."/>
            <person name="Eguiarte L.E."/>
        </authorList>
    </citation>
    <scope>NUCLEOTIDE SEQUENCE [LARGE SCALE GENOMIC DNA]</scope>
    <source>
        <strain evidence="16">JBR-2021</strain>
    </source>
</reference>
<evidence type="ECO:0000256" key="1">
    <source>
        <dbReference type="ARBA" id="ARBA00008832"/>
    </source>
</evidence>
<dbReference type="PROSITE" id="PS00107">
    <property type="entry name" value="PROTEIN_KINASE_ATP"/>
    <property type="match status" value="1"/>
</dbReference>
<evidence type="ECO:0000256" key="10">
    <source>
        <dbReference type="ARBA" id="ARBA00048312"/>
    </source>
</evidence>
<evidence type="ECO:0000256" key="7">
    <source>
        <dbReference type="ARBA" id="ARBA00022777"/>
    </source>
</evidence>
<keyword evidence="5 13" id="KW-0808">Transferase</keyword>
<dbReference type="GO" id="GO:0005524">
    <property type="term" value="F:ATP binding"/>
    <property type="evidence" value="ECO:0007669"/>
    <property type="project" value="UniProtKB-UniRule"/>
</dbReference>
<protein>
    <recommendedName>
        <fullName evidence="2 13">Mitogen-activated protein kinase</fullName>
        <ecNumber evidence="2 13">2.7.11.24</ecNumber>
    </recommendedName>
</protein>
<dbReference type="FunFam" id="1.10.510.10:FF:000013">
    <property type="entry name" value="Mitogen-activated protein kinase"/>
    <property type="match status" value="1"/>
</dbReference>
<keyword evidence="8 11" id="KW-0067">ATP-binding</keyword>
<evidence type="ECO:0000256" key="2">
    <source>
        <dbReference type="ARBA" id="ARBA00012411"/>
    </source>
</evidence>
<comment type="catalytic activity">
    <reaction evidence="9 13">
        <text>L-threonyl-[protein] + ATP = O-phospho-L-threonyl-[protein] + ADP + H(+)</text>
        <dbReference type="Rhea" id="RHEA:46608"/>
        <dbReference type="Rhea" id="RHEA-COMP:11060"/>
        <dbReference type="Rhea" id="RHEA-COMP:11605"/>
        <dbReference type="ChEBI" id="CHEBI:15378"/>
        <dbReference type="ChEBI" id="CHEBI:30013"/>
        <dbReference type="ChEBI" id="CHEBI:30616"/>
        <dbReference type="ChEBI" id="CHEBI:61977"/>
        <dbReference type="ChEBI" id="CHEBI:456216"/>
        <dbReference type="EC" id="2.7.11.24"/>
    </reaction>
</comment>
<name>A0AAV6P529_9ROSI</name>
<dbReference type="PROSITE" id="PS01351">
    <property type="entry name" value="MAPK"/>
    <property type="match status" value="1"/>
</dbReference>
<sequence>MLASGSIWLALACFYLWSRCFGIDHASSSQGSPNNYDNECVLNDENSLGFLHCQFGSIQSLVVVLSTKTSEGILNNGDLFLNDSGLELKDSESKNSLQEVLQIRAGILFFVVRFLRSKNMADVGQNNTGDFPAVPTHGGQYVQYNIFGNPFEITSKYRPPIMPVGRGAYGIVCSILNSETNEMVAVKKIANAFDNHMDAKRTLREIKLLRHLDHENVIGIRDVIPPPVRREFSDVYISTELMDTDLHQIIRSNQTLSEEHCQYFLYQILRGLKYIHSANVIHRDLKPSNLLLNANCDLKICDFGLARPTSENESMTEYVVTRWYRAPELLLNSDYTAAIDIWSVGCIYLELMNRRPLFPGRDHVHQMRLLTELLGTPTESDLGFIRNEDSKRYLRQLPPHPRQPLATVFPHVHPLAIDLVDRMLTFDPTRRITVEEALAHPYLERLHDVADEPVCPEPFSFEFEQQYLDEEQMKEMIYREALALNPEFA</sequence>
<evidence type="ECO:0000256" key="8">
    <source>
        <dbReference type="ARBA" id="ARBA00022840"/>
    </source>
</evidence>
<evidence type="ECO:0000256" key="13">
    <source>
        <dbReference type="RuleBase" id="RU361165"/>
    </source>
</evidence>
<dbReference type="GO" id="GO:0004707">
    <property type="term" value="F:MAP kinase activity"/>
    <property type="evidence" value="ECO:0007669"/>
    <property type="project" value="UniProtKB-EC"/>
</dbReference>
<comment type="activity regulation">
    <text evidence="13">Activated by threonine and tyrosine phosphorylation.</text>
</comment>
<feature type="binding site" evidence="11">
    <location>
        <position position="188"/>
    </location>
    <ligand>
        <name>ATP</name>
        <dbReference type="ChEBI" id="CHEBI:30616"/>
    </ligand>
</feature>
<comment type="similarity">
    <text evidence="1">Belongs to the protein kinase superfamily. CMGC Ser/Thr protein kinase family. MAP kinase subfamily.</text>
</comment>